<sequence>MAKTHPHIDSPTREDLLRIAGERPLVDVYLALHALVLETLPDVVNSVDEVDASIGYAARQYGYNGWGMAAVTPFSKWVSLTIMKGAELDDPEGLLGGTASMRHVKLASVDELEGKRDGIAALLLAASRAHA</sequence>
<dbReference type="SUPFAM" id="SSF159888">
    <property type="entry name" value="YdhG-like"/>
    <property type="match status" value="1"/>
</dbReference>
<dbReference type="RefSeq" id="WP_188699631.1">
    <property type="nucleotide sequence ID" value="NZ_BMMQ01000001.1"/>
</dbReference>
<feature type="domain" description="YdhG-like" evidence="1">
    <location>
        <begin position="30"/>
        <end position="124"/>
    </location>
</feature>
<evidence type="ECO:0000259" key="1">
    <source>
        <dbReference type="Pfam" id="PF08818"/>
    </source>
</evidence>
<evidence type="ECO:0000313" key="2">
    <source>
        <dbReference type="EMBL" id="GGO59604.1"/>
    </source>
</evidence>
<dbReference type="Pfam" id="PF08818">
    <property type="entry name" value="DUF1801"/>
    <property type="match status" value="1"/>
</dbReference>
<comment type="caution">
    <text evidence="2">The sequence shown here is derived from an EMBL/GenBank/DDBJ whole genome shotgun (WGS) entry which is preliminary data.</text>
</comment>
<protein>
    <recommendedName>
        <fullName evidence="1">YdhG-like domain-containing protein</fullName>
    </recommendedName>
</protein>
<keyword evidence="3" id="KW-1185">Reference proteome</keyword>
<name>A0ABQ2MY54_9MICO</name>
<dbReference type="InterPro" id="IPR014922">
    <property type="entry name" value="YdhG-like"/>
</dbReference>
<organism evidence="2 3">
    <name type="scientific">Microbacterium nanhaiense</name>
    <dbReference type="NCBI Taxonomy" id="1301026"/>
    <lineage>
        <taxon>Bacteria</taxon>
        <taxon>Bacillati</taxon>
        <taxon>Actinomycetota</taxon>
        <taxon>Actinomycetes</taxon>
        <taxon>Micrococcales</taxon>
        <taxon>Microbacteriaceae</taxon>
        <taxon>Microbacterium</taxon>
    </lineage>
</organism>
<reference evidence="3" key="1">
    <citation type="journal article" date="2019" name="Int. J. Syst. Evol. Microbiol.">
        <title>The Global Catalogue of Microorganisms (GCM) 10K type strain sequencing project: providing services to taxonomists for standard genome sequencing and annotation.</title>
        <authorList>
            <consortium name="The Broad Institute Genomics Platform"/>
            <consortium name="The Broad Institute Genome Sequencing Center for Infectious Disease"/>
            <person name="Wu L."/>
            <person name="Ma J."/>
        </authorList>
    </citation>
    <scope>NUCLEOTIDE SEQUENCE [LARGE SCALE GENOMIC DNA]</scope>
    <source>
        <strain evidence="3">CGMCC 4.7181</strain>
    </source>
</reference>
<dbReference type="Proteomes" id="UP000638043">
    <property type="component" value="Unassembled WGS sequence"/>
</dbReference>
<dbReference type="EMBL" id="BMMQ01000001">
    <property type="protein sequence ID" value="GGO59604.1"/>
    <property type="molecule type" value="Genomic_DNA"/>
</dbReference>
<evidence type="ECO:0000313" key="3">
    <source>
        <dbReference type="Proteomes" id="UP000638043"/>
    </source>
</evidence>
<gene>
    <name evidence="2" type="ORF">GCM10010910_02980</name>
</gene>
<proteinExistence type="predicted"/>
<accession>A0ABQ2MY54</accession>